<accession>A0A1M4EBT5</accession>
<evidence type="ECO:0000313" key="2">
    <source>
        <dbReference type="EMBL" id="SBO96359.1"/>
    </source>
</evidence>
<reference evidence="2" key="1">
    <citation type="submission" date="2016-04" db="EMBL/GenBank/DDBJ databases">
        <authorList>
            <person name="Evans L.H."/>
            <person name="Alamgir A."/>
            <person name="Owens N."/>
            <person name="Weber N.D."/>
            <person name="Virtaneva K."/>
            <person name="Barbian K."/>
            <person name="Babar A."/>
            <person name="Rosenke K."/>
        </authorList>
    </citation>
    <scope>NUCLEOTIDE SEQUENCE</scope>
    <source>
        <strain evidence="2">Nono1</strain>
    </source>
</reference>
<sequence>MSEPPPEDPTPEAGPQPAAEREPEPQPEPDDGPPAGTTVSAQEWLERRRSLDDLFADERSSTGTRDLIGQLRADVSDEGTAYQAGRDLHVHRGVARPAVTMHPLTKEKIDDLRLTLVATRSQAETRKLLDEESLVLLGGPAETGKATTALAALLDWGGRASWIIPHGLSVPNPRDWRLEPGHGYLLDLADAPDAVDRVTTNLQRAGADPGCRVVVLVPEYTKSSVAPVVDHDPPPPGEVFARHLAVHAAGLRPDDGDRRLLEEEAAAQSAPWQVVELARQAATALKAGGSVDAMLDRRLSRMRGKVGSDLDRRTPVLGRCFMTSIAVLHGLPESEVSGAALALAERLDERWHRDRATRPVRLWERLPLWLSYVDAEATAAGTGPGGGRVIRLRRPSLAAVMLRVIWEDHPTIRDSLIDWLLWLGGTGSGHTRIKVGHAVGKLATFDFDMVDERFLRVWSRSRSARDHQLAALALEAAAENPSLTRRVHLHLRAMAAGTNPAKAIAIRAYASSVGLSAPGEALAAFRSLVLLGGGRFHEDVAGSVSYLYREATARTVLASLEDWVGLGPAGRRGAALAFVRLVTPIVPGGDRPELSRIETPGPLVTLWRNALAHEERGCLVAPESWPLLLAHWLRHYAERPIVREVTDEVFRLFEGRAAQRALLYLRLWRHQGGVPGELHDHLSRLVSGS</sequence>
<name>A0A1M4EBT5_9ACTN</name>
<proteinExistence type="predicted"/>
<feature type="compositionally biased region" description="Acidic residues" evidence="1">
    <location>
        <begin position="1"/>
        <end position="10"/>
    </location>
</feature>
<dbReference type="RefSeq" id="WP_225275670.1">
    <property type="nucleotide sequence ID" value="NZ_CP084058.1"/>
</dbReference>
<feature type="region of interest" description="Disordered" evidence="1">
    <location>
        <begin position="1"/>
        <end position="41"/>
    </location>
</feature>
<gene>
    <name evidence="2" type="ORF">BN4615_P5875</name>
</gene>
<protein>
    <submittedName>
        <fullName evidence="2">Uncharacterized protein</fullName>
    </submittedName>
</protein>
<organism evidence="2">
    <name type="scientific">Nonomuraea gerenzanensis</name>
    <dbReference type="NCBI Taxonomy" id="93944"/>
    <lineage>
        <taxon>Bacteria</taxon>
        <taxon>Bacillati</taxon>
        <taxon>Actinomycetota</taxon>
        <taxon>Actinomycetes</taxon>
        <taxon>Streptosporangiales</taxon>
        <taxon>Streptosporangiaceae</taxon>
        <taxon>Nonomuraea</taxon>
    </lineage>
</organism>
<dbReference type="AlphaFoldDB" id="A0A1M4EBT5"/>
<dbReference type="EMBL" id="LT559118">
    <property type="protein sequence ID" value="SBO96359.1"/>
    <property type="molecule type" value="Genomic_DNA"/>
</dbReference>
<evidence type="ECO:0000256" key="1">
    <source>
        <dbReference type="SAM" id="MobiDB-lite"/>
    </source>
</evidence>